<name>A0A1W6YPS1_9BORD</name>
<dbReference type="InterPro" id="IPR009799">
    <property type="entry name" value="EthD_dom"/>
</dbReference>
<dbReference type="KEGG" id="bgv:CAL12_20775"/>
<evidence type="ECO:0000313" key="3">
    <source>
        <dbReference type="Proteomes" id="UP000194151"/>
    </source>
</evidence>
<dbReference type="SUPFAM" id="SSF54909">
    <property type="entry name" value="Dimeric alpha+beta barrel"/>
    <property type="match status" value="1"/>
</dbReference>
<feature type="domain" description="EthD" evidence="1">
    <location>
        <begin position="15"/>
        <end position="104"/>
    </location>
</feature>
<dbReference type="AlphaFoldDB" id="A0A1W6YPS1"/>
<gene>
    <name evidence="2" type="ORF">CAL12_20775</name>
</gene>
<dbReference type="NCBIfam" id="TIGR02118">
    <property type="entry name" value="EthD family reductase"/>
    <property type="match status" value="1"/>
</dbReference>
<accession>A0A1W6YPS1</accession>
<dbReference type="EMBL" id="CP021108">
    <property type="protein sequence ID" value="ARP83008.1"/>
    <property type="molecule type" value="Genomic_DNA"/>
</dbReference>
<sequence length="122" mass="13527">MEVPMVKHISLIHRHPGESVADFRAYWLDVHSQLVKGVLPGLRKYVANFPVDVSHAEPLASGRQLSCDAIVELHFDSLDALKAAIRSPGWQSEKRKASSARLIDLSLNQYMIADEVPIALDA</sequence>
<dbReference type="GO" id="GO:0016491">
    <property type="term" value="F:oxidoreductase activity"/>
    <property type="evidence" value="ECO:0007669"/>
    <property type="project" value="InterPro"/>
</dbReference>
<protein>
    <recommendedName>
        <fullName evidence="1">EthD domain-containing protein</fullName>
    </recommendedName>
</protein>
<dbReference type="Gene3D" id="3.30.70.100">
    <property type="match status" value="1"/>
</dbReference>
<evidence type="ECO:0000259" key="1">
    <source>
        <dbReference type="Pfam" id="PF07110"/>
    </source>
</evidence>
<keyword evidence="3" id="KW-1185">Reference proteome</keyword>
<proteinExistence type="predicted"/>
<organism evidence="2 3">
    <name type="scientific">Bordetella genomosp. 8</name>
    <dbReference type="NCBI Taxonomy" id="1416806"/>
    <lineage>
        <taxon>Bacteria</taxon>
        <taxon>Pseudomonadati</taxon>
        <taxon>Pseudomonadota</taxon>
        <taxon>Betaproteobacteria</taxon>
        <taxon>Burkholderiales</taxon>
        <taxon>Alcaligenaceae</taxon>
        <taxon>Bordetella</taxon>
    </lineage>
</organism>
<evidence type="ECO:0000313" key="2">
    <source>
        <dbReference type="EMBL" id="ARP83008.1"/>
    </source>
</evidence>
<dbReference type="Pfam" id="PF07110">
    <property type="entry name" value="EthD"/>
    <property type="match status" value="1"/>
</dbReference>
<dbReference type="Proteomes" id="UP000194151">
    <property type="component" value="Chromosome"/>
</dbReference>
<reference evidence="2 3" key="1">
    <citation type="submission" date="2017-05" db="EMBL/GenBank/DDBJ databases">
        <title>Complete and WGS of Bordetella genogroups.</title>
        <authorList>
            <person name="Spilker T."/>
            <person name="LiPuma J."/>
        </authorList>
    </citation>
    <scope>NUCLEOTIDE SEQUENCE [LARGE SCALE GENOMIC DNA]</scope>
    <source>
        <strain evidence="2 3">AU19157</strain>
    </source>
</reference>
<dbReference type="InterPro" id="IPR011008">
    <property type="entry name" value="Dimeric_a/b-barrel"/>
</dbReference>